<organism evidence="2 3">
    <name type="scientific">[Torrubiella] hemipterigena</name>
    <dbReference type="NCBI Taxonomy" id="1531966"/>
    <lineage>
        <taxon>Eukaryota</taxon>
        <taxon>Fungi</taxon>
        <taxon>Dikarya</taxon>
        <taxon>Ascomycota</taxon>
        <taxon>Pezizomycotina</taxon>
        <taxon>Sordariomycetes</taxon>
        <taxon>Hypocreomycetidae</taxon>
        <taxon>Hypocreales</taxon>
        <taxon>Clavicipitaceae</taxon>
        <taxon>Clavicipitaceae incertae sedis</taxon>
        <taxon>'Torrubiella' clade</taxon>
    </lineage>
</organism>
<reference evidence="2 3" key="1">
    <citation type="journal article" date="2015" name="Genome Announc.">
        <title>Draft Genome Sequence and Gene Annotation of the Entomopathogenic Fungus Verticillium hemipterigenum.</title>
        <authorList>
            <person name="Horn F."/>
            <person name="Habel A."/>
            <person name="Scharf D.H."/>
            <person name="Dworschak J."/>
            <person name="Brakhage A.A."/>
            <person name="Guthke R."/>
            <person name="Hertweck C."/>
            <person name="Linde J."/>
        </authorList>
    </citation>
    <scope>NUCLEOTIDE SEQUENCE [LARGE SCALE GENOMIC DNA]</scope>
</reference>
<keyword evidence="3" id="KW-1185">Reference proteome</keyword>
<dbReference type="Proteomes" id="UP000039046">
    <property type="component" value="Unassembled WGS sequence"/>
</dbReference>
<dbReference type="EMBL" id="CDHN01000005">
    <property type="protein sequence ID" value="CEJ93085.1"/>
    <property type="molecule type" value="Genomic_DNA"/>
</dbReference>
<sequence length="232" mass="24326">MFLTKSRFALKRASVQFTRCLSTLSNNTHIKVFQDESSPTSHILTLLNSSSSKLKRLAIGTSTTLPPTPQSFTENPTFKAILNEVLVEHGHKDEDVTSQARALASPGGFNLGSGGAFFLKQNQRRGSSAKEGAGGGAGGSGAGGASAQGGAGGGGRGGWVHLSDRRNPPDFGRIAWPEDILGSVEVNELGDVVGTLQPSGTYRIVTNEGILGLSPFLHAKLLARLEQETAKE</sequence>
<dbReference type="PANTHER" id="PTHR37331:SF1">
    <property type="entry name" value="YALI0F11671P"/>
    <property type="match status" value="1"/>
</dbReference>
<dbReference type="AlphaFoldDB" id="A0A0A1TNN8"/>
<accession>A0A0A1TNN8</accession>
<feature type="region of interest" description="Disordered" evidence="1">
    <location>
        <begin position="123"/>
        <end position="164"/>
    </location>
</feature>
<gene>
    <name evidence="2" type="ORF">VHEMI08698</name>
</gene>
<evidence type="ECO:0000313" key="2">
    <source>
        <dbReference type="EMBL" id="CEJ93085.1"/>
    </source>
</evidence>
<feature type="compositionally biased region" description="Gly residues" evidence="1">
    <location>
        <begin position="132"/>
        <end position="158"/>
    </location>
</feature>
<dbReference type="STRING" id="1531966.A0A0A1TNN8"/>
<name>A0A0A1TNN8_9HYPO</name>
<evidence type="ECO:0000256" key="1">
    <source>
        <dbReference type="SAM" id="MobiDB-lite"/>
    </source>
</evidence>
<proteinExistence type="predicted"/>
<dbReference type="HOGENOM" id="CLU_080764_1_0_1"/>
<dbReference type="PANTHER" id="PTHR37331">
    <property type="entry name" value="YALI0F11671P"/>
    <property type="match status" value="1"/>
</dbReference>
<evidence type="ECO:0000313" key="3">
    <source>
        <dbReference type="Proteomes" id="UP000039046"/>
    </source>
</evidence>
<protein>
    <submittedName>
        <fullName evidence="2">Uncharacterized protein</fullName>
    </submittedName>
</protein>